<name>A0A182J4J3_ANOAO</name>
<dbReference type="EnsemblMetazoa" id="AATE011204-RA">
    <property type="protein sequence ID" value="AATE011204-PA.1"/>
    <property type="gene ID" value="AATE011204"/>
</dbReference>
<reference evidence="2" key="1">
    <citation type="submission" date="2022-08" db="UniProtKB">
        <authorList>
            <consortium name="EnsemblMetazoa"/>
        </authorList>
    </citation>
    <scope>IDENTIFICATION</scope>
    <source>
        <strain evidence="2">EBRO</strain>
    </source>
</reference>
<proteinExistence type="predicted"/>
<feature type="compositionally biased region" description="Low complexity" evidence="1">
    <location>
        <begin position="298"/>
        <end position="323"/>
    </location>
</feature>
<evidence type="ECO:0000313" key="2">
    <source>
        <dbReference type="EnsemblMetazoa" id="AATE011204-PA.1"/>
    </source>
</evidence>
<feature type="region of interest" description="Disordered" evidence="1">
    <location>
        <begin position="68"/>
        <end position="90"/>
    </location>
</feature>
<feature type="compositionally biased region" description="Basic and acidic residues" evidence="1">
    <location>
        <begin position="402"/>
        <end position="415"/>
    </location>
</feature>
<feature type="compositionally biased region" description="Polar residues" evidence="1">
    <location>
        <begin position="530"/>
        <end position="539"/>
    </location>
</feature>
<feature type="region of interest" description="Disordered" evidence="1">
    <location>
        <begin position="461"/>
        <end position="539"/>
    </location>
</feature>
<organism evidence="2">
    <name type="scientific">Anopheles atroparvus</name>
    <name type="common">European mosquito</name>
    <dbReference type="NCBI Taxonomy" id="41427"/>
    <lineage>
        <taxon>Eukaryota</taxon>
        <taxon>Metazoa</taxon>
        <taxon>Ecdysozoa</taxon>
        <taxon>Arthropoda</taxon>
        <taxon>Hexapoda</taxon>
        <taxon>Insecta</taxon>
        <taxon>Pterygota</taxon>
        <taxon>Neoptera</taxon>
        <taxon>Endopterygota</taxon>
        <taxon>Diptera</taxon>
        <taxon>Nematocera</taxon>
        <taxon>Culicoidea</taxon>
        <taxon>Culicidae</taxon>
        <taxon>Anophelinae</taxon>
        <taxon>Anopheles</taxon>
    </lineage>
</organism>
<feature type="region of interest" description="Disordered" evidence="1">
    <location>
        <begin position="296"/>
        <end position="418"/>
    </location>
</feature>
<feature type="region of interest" description="Disordered" evidence="1">
    <location>
        <begin position="143"/>
        <end position="265"/>
    </location>
</feature>
<dbReference type="VEuPathDB" id="VectorBase:AATE011204"/>
<accession>A0A182J4J3</accession>
<dbReference type="AlphaFoldDB" id="A0A182J4J3"/>
<evidence type="ECO:0000256" key="1">
    <source>
        <dbReference type="SAM" id="MobiDB-lite"/>
    </source>
</evidence>
<protein>
    <submittedName>
        <fullName evidence="2">Uncharacterized protein</fullName>
    </submittedName>
</protein>
<sequence>MGLKLKWFRRRITFEGVMPAPERNIRQKEATSGTVVGVYRQSKNFEDYIEPARTSYWQPPPQAIARATYRSSNPTPTSTNRPSSSSSTARGTIFASRNSTTMPSVPAPTIIVPTTISSVSRPATASAAVVIGGVDTKDKIARAGSNGALRRDTPPEPTYTPPQPPVRKAKSVGSLANATSPTGGGRYPMDDGHSSEDSSSGYVTSYELRTPRSVEVLSAPSPPRTPTEHTPPRVPPVTPIPRTTSANALPLSNGPSSPRSRKPVYEEPDYIVPLASEPSDAEPIYDSFEAIFERVKVRQPASPSSSSPQRSAPVSPSTASPTPRQREPVLVVTSVPNPQMSPPQPKSILKKRAPPPPALVEATSAMVNRTESEPVMLVPTPPPRSTRGTPGGEVAEAFPEPPKARETPSPRKESELQMVPQVPHAVEHGSEDDSDDDFNWDFVQRHRSSINQTVAAQAHIDPEVLRNAPASLRQGPAGALPNTIRQPAHEPIAQPRTLRGMRNQRAKPQEPARWNGAETPPERTPPARASDSNNSETSA</sequence>
<feature type="compositionally biased region" description="Low complexity" evidence="1">
    <location>
        <begin position="70"/>
        <end position="88"/>
    </location>
</feature>
<feature type="compositionally biased region" description="Pro residues" evidence="1">
    <location>
        <begin position="155"/>
        <end position="165"/>
    </location>
</feature>